<dbReference type="InterPro" id="IPR029277">
    <property type="entry name" value="SVWC_dom"/>
</dbReference>
<evidence type="ECO:0000256" key="1">
    <source>
        <dbReference type="ARBA" id="ARBA00004613"/>
    </source>
</evidence>
<sequence>MPTFTILVGGLLVSTMVYCRVLESATIYLNREKCDYRGIPLNSDTTTKFNKPCVQVRCKWNNTEVQRCPLVTLGNSRCQKKEENKKGVYPQCCPKLVCPPPHNDDIATSTDG</sequence>
<evidence type="ECO:0000313" key="5">
    <source>
        <dbReference type="EMBL" id="JAP86411.1"/>
    </source>
</evidence>
<feature type="domain" description="Single" evidence="4">
    <location>
        <begin position="34"/>
        <end position="98"/>
    </location>
</feature>
<evidence type="ECO:0000256" key="3">
    <source>
        <dbReference type="SAM" id="SignalP"/>
    </source>
</evidence>
<dbReference type="Pfam" id="PF15430">
    <property type="entry name" value="SVWC"/>
    <property type="match status" value="1"/>
</dbReference>
<reference evidence="5" key="1">
    <citation type="journal article" date="2016" name="Ticks Tick Borne Dis.">
        <title>De novo assembly and annotation of the salivary gland transcriptome of Rhipicephalus appendiculatus male and female ticks during blood feeding.</title>
        <authorList>
            <person name="de Castro M.H."/>
            <person name="de Klerk D."/>
            <person name="Pienaar R."/>
            <person name="Latif A.A."/>
            <person name="Rees D.J."/>
            <person name="Mans B.J."/>
        </authorList>
    </citation>
    <scope>NUCLEOTIDE SEQUENCE</scope>
    <source>
        <tissue evidence="5">Salivary glands</tissue>
    </source>
</reference>
<feature type="signal peptide" evidence="3">
    <location>
        <begin position="1"/>
        <end position="19"/>
    </location>
</feature>
<dbReference type="EMBL" id="GEDV01002146">
    <property type="protein sequence ID" value="JAP86411.1"/>
    <property type="molecule type" value="Transcribed_RNA"/>
</dbReference>
<evidence type="ECO:0000256" key="2">
    <source>
        <dbReference type="ARBA" id="ARBA00022525"/>
    </source>
</evidence>
<dbReference type="AlphaFoldDB" id="A0A131Z898"/>
<protein>
    <submittedName>
        <fullName evidence="5">8.9 kDa family member</fullName>
    </submittedName>
</protein>
<feature type="chain" id="PRO_5007287052" evidence="3">
    <location>
        <begin position="20"/>
        <end position="112"/>
    </location>
</feature>
<comment type="subcellular location">
    <subcellularLocation>
        <location evidence="1">Secreted</location>
    </subcellularLocation>
</comment>
<accession>A0A131Z898</accession>
<dbReference type="GO" id="GO:0005576">
    <property type="term" value="C:extracellular region"/>
    <property type="evidence" value="ECO:0007669"/>
    <property type="project" value="UniProtKB-SubCell"/>
</dbReference>
<evidence type="ECO:0000259" key="4">
    <source>
        <dbReference type="SMART" id="SM01318"/>
    </source>
</evidence>
<proteinExistence type="predicted"/>
<name>A0A131Z898_RHIAP</name>
<keyword evidence="3" id="KW-0732">Signal</keyword>
<keyword evidence="2" id="KW-0964">Secreted</keyword>
<dbReference type="SMART" id="SM01318">
    <property type="entry name" value="SVWC"/>
    <property type="match status" value="1"/>
</dbReference>
<organism evidence="5">
    <name type="scientific">Rhipicephalus appendiculatus</name>
    <name type="common">Brown ear tick</name>
    <dbReference type="NCBI Taxonomy" id="34631"/>
    <lineage>
        <taxon>Eukaryota</taxon>
        <taxon>Metazoa</taxon>
        <taxon>Ecdysozoa</taxon>
        <taxon>Arthropoda</taxon>
        <taxon>Chelicerata</taxon>
        <taxon>Arachnida</taxon>
        <taxon>Acari</taxon>
        <taxon>Parasitiformes</taxon>
        <taxon>Ixodida</taxon>
        <taxon>Ixodoidea</taxon>
        <taxon>Ixodidae</taxon>
        <taxon>Rhipicephalinae</taxon>
        <taxon>Rhipicephalus</taxon>
        <taxon>Rhipicephalus</taxon>
    </lineage>
</organism>